<evidence type="ECO:0008006" key="3">
    <source>
        <dbReference type="Google" id="ProtNLM"/>
    </source>
</evidence>
<sequence length="180" mass="19476">MKFYLTIAATTLVLSSCYKQSIADSMLGVTSIKQTTTATLSYEINGNPVSISVKDADHQLAGSPTLYCEKSGGYILSGISSFGEIVFTFHTDSLIVGNYKYTSYYGPMYVTSFEGKPQYVYNPGDNMNFTVTSYTDGHISGNFSGQLTPAISPGYPDNIYGTPGSVIIKNGSFNNVPVFY</sequence>
<evidence type="ECO:0000313" key="2">
    <source>
        <dbReference type="Proteomes" id="UP000184048"/>
    </source>
</evidence>
<dbReference type="EMBL" id="FQUU01000011">
    <property type="protein sequence ID" value="SHF45323.1"/>
    <property type="molecule type" value="Genomic_DNA"/>
</dbReference>
<accession>A0A1M5BS11</accession>
<proteinExistence type="predicted"/>
<organism evidence="1 2">
    <name type="scientific">Flavisolibacter ginsengisoli DSM 18119</name>
    <dbReference type="NCBI Taxonomy" id="1121884"/>
    <lineage>
        <taxon>Bacteria</taxon>
        <taxon>Pseudomonadati</taxon>
        <taxon>Bacteroidota</taxon>
        <taxon>Chitinophagia</taxon>
        <taxon>Chitinophagales</taxon>
        <taxon>Chitinophagaceae</taxon>
        <taxon>Flavisolibacter</taxon>
    </lineage>
</organism>
<name>A0A1M5BS11_9BACT</name>
<reference evidence="1 2" key="1">
    <citation type="submission" date="2016-11" db="EMBL/GenBank/DDBJ databases">
        <authorList>
            <person name="Jaros S."/>
            <person name="Januszkiewicz K."/>
            <person name="Wedrychowicz H."/>
        </authorList>
    </citation>
    <scope>NUCLEOTIDE SEQUENCE [LARGE SCALE GENOMIC DNA]</scope>
    <source>
        <strain evidence="1 2">DSM 18119</strain>
    </source>
</reference>
<dbReference type="OrthoDB" id="670375at2"/>
<protein>
    <recommendedName>
        <fullName evidence="3">Lipoprotein</fullName>
    </recommendedName>
</protein>
<dbReference type="RefSeq" id="WP_139256432.1">
    <property type="nucleotide sequence ID" value="NZ_FQUU01000011.1"/>
</dbReference>
<evidence type="ECO:0000313" key="1">
    <source>
        <dbReference type="EMBL" id="SHF45323.1"/>
    </source>
</evidence>
<keyword evidence="2" id="KW-1185">Reference proteome</keyword>
<dbReference type="PROSITE" id="PS51257">
    <property type="entry name" value="PROKAR_LIPOPROTEIN"/>
    <property type="match status" value="1"/>
</dbReference>
<dbReference type="Proteomes" id="UP000184048">
    <property type="component" value="Unassembled WGS sequence"/>
</dbReference>
<dbReference type="STRING" id="1121884.SAMN02745131_02654"/>
<gene>
    <name evidence="1" type="ORF">SAMN02745131_02654</name>
</gene>
<dbReference type="AlphaFoldDB" id="A0A1M5BS11"/>